<evidence type="ECO:0000256" key="6">
    <source>
        <dbReference type="ARBA" id="ARBA00022989"/>
    </source>
</evidence>
<evidence type="ECO:0000313" key="12">
    <source>
        <dbReference type="Proteomes" id="UP001244341"/>
    </source>
</evidence>
<protein>
    <recommendedName>
        <fullName evidence="10">Amino acid transporter transmembrane domain-containing protein</fullName>
    </recommendedName>
</protein>
<keyword evidence="3" id="KW-0813">Transport</keyword>
<name>A0ABY8UH64_TETOB</name>
<feature type="transmembrane region" description="Helical" evidence="9">
    <location>
        <begin position="83"/>
        <end position="108"/>
    </location>
</feature>
<keyword evidence="4 9" id="KW-0812">Transmembrane</keyword>
<evidence type="ECO:0000256" key="7">
    <source>
        <dbReference type="ARBA" id="ARBA00023136"/>
    </source>
</evidence>
<evidence type="ECO:0000256" key="5">
    <source>
        <dbReference type="ARBA" id="ARBA00022970"/>
    </source>
</evidence>
<feature type="domain" description="Amino acid transporter transmembrane" evidence="10">
    <location>
        <begin position="3"/>
        <end position="485"/>
    </location>
</feature>
<evidence type="ECO:0000256" key="1">
    <source>
        <dbReference type="ARBA" id="ARBA00004141"/>
    </source>
</evidence>
<sequence>MKLLQLAVLAFCFGFGVIYLVIIRDLLLGTPPACNGLLCELFGMDPSGALADPRLVIAAVALLICSPLLLLRSMERLSALNAVGISAIALLAATAAALALQGLAAGTAHSIPAWPQWQLLGPTRGQQLEALTAVLPVLIACYNAAQSLHPLMPLVQPYSEAKMRRVIGLALGVSFGVYWTLSVGAAAAFGEDVEVNVLNNLSVSGLQPLVGPALARLLSWGIRGGYLLSLLASLLLYMHPLRGCLAEMLWPEDALVAFTSHLNTAAAAAANSAAGSAQVANSSSGTYAVLPGPQQQQQQQQADHNPIDDSRVLLSFDSMDQPAFGSWAPGFLFRRSSRSGEAASTAAAAPGWFSRLSAASGASSSSGAAATPANLSGAGAAAAAGTASNAAAAVRGPLRWQQQEQRWYYVLTYGLLAGMVVVAVAASNIWEVLSAVGDLASTIQAFVVPGLIALVLAELLLRAVHYVGGSFVIALGLALFANGIYQRV</sequence>
<feature type="transmembrane region" description="Helical" evidence="9">
    <location>
        <begin position="466"/>
        <end position="485"/>
    </location>
</feature>
<keyword evidence="12" id="KW-1185">Reference proteome</keyword>
<feature type="region of interest" description="Disordered" evidence="8">
    <location>
        <begin position="285"/>
        <end position="305"/>
    </location>
</feature>
<dbReference type="EMBL" id="CP126218">
    <property type="protein sequence ID" value="WIA19761.1"/>
    <property type="molecule type" value="Genomic_DNA"/>
</dbReference>
<evidence type="ECO:0000256" key="3">
    <source>
        <dbReference type="ARBA" id="ARBA00022448"/>
    </source>
</evidence>
<feature type="transmembrane region" description="Helical" evidence="9">
    <location>
        <begin position="442"/>
        <end position="461"/>
    </location>
</feature>
<feature type="transmembrane region" description="Helical" evidence="9">
    <location>
        <begin position="54"/>
        <end position="71"/>
    </location>
</feature>
<keyword evidence="5" id="KW-0029">Amino-acid transport</keyword>
<evidence type="ECO:0000313" key="11">
    <source>
        <dbReference type="EMBL" id="WIA19761.1"/>
    </source>
</evidence>
<evidence type="ECO:0000256" key="2">
    <source>
        <dbReference type="ARBA" id="ARBA00008066"/>
    </source>
</evidence>
<comment type="similarity">
    <text evidence="2">Belongs to the amino acid/polyamine transporter 2 family.</text>
</comment>
<dbReference type="PANTHER" id="PTHR22950">
    <property type="entry name" value="AMINO ACID TRANSPORTER"/>
    <property type="match status" value="1"/>
</dbReference>
<feature type="transmembrane region" description="Helical" evidence="9">
    <location>
        <begin position="217"/>
        <end position="238"/>
    </location>
</feature>
<keyword evidence="6 9" id="KW-1133">Transmembrane helix</keyword>
<feature type="transmembrane region" description="Helical" evidence="9">
    <location>
        <begin position="128"/>
        <end position="145"/>
    </location>
</feature>
<evidence type="ECO:0000256" key="4">
    <source>
        <dbReference type="ARBA" id="ARBA00022692"/>
    </source>
</evidence>
<accession>A0ABY8UH64</accession>
<evidence type="ECO:0000256" key="8">
    <source>
        <dbReference type="SAM" id="MobiDB-lite"/>
    </source>
</evidence>
<proteinExistence type="inferred from homology"/>
<organism evidence="11 12">
    <name type="scientific">Tetradesmus obliquus</name>
    <name type="common">Green alga</name>
    <name type="synonym">Acutodesmus obliquus</name>
    <dbReference type="NCBI Taxonomy" id="3088"/>
    <lineage>
        <taxon>Eukaryota</taxon>
        <taxon>Viridiplantae</taxon>
        <taxon>Chlorophyta</taxon>
        <taxon>core chlorophytes</taxon>
        <taxon>Chlorophyceae</taxon>
        <taxon>CS clade</taxon>
        <taxon>Sphaeropleales</taxon>
        <taxon>Scenedesmaceae</taxon>
        <taxon>Tetradesmus</taxon>
    </lineage>
</organism>
<keyword evidence="7 9" id="KW-0472">Membrane</keyword>
<dbReference type="PANTHER" id="PTHR22950:SF458">
    <property type="entry name" value="SODIUM-COUPLED NEUTRAL AMINO ACID TRANSPORTER 11-RELATED"/>
    <property type="match status" value="1"/>
</dbReference>
<dbReference type="InterPro" id="IPR013057">
    <property type="entry name" value="AA_transpt_TM"/>
</dbReference>
<reference evidence="11 12" key="1">
    <citation type="submission" date="2023-05" db="EMBL/GenBank/DDBJ databases">
        <title>A 100% complete, gapless, phased diploid assembly of the Scenedesmus obliquus UTEX 3031 genome.</title>
        <authorList>
            <person name="Biondi T.C."/>
            <person name="Hanschen E.R."/>
            <person name="Kwon T."/>
            <person name="Eng W."/>
            <person name="Kruse C.P.S."/>
            <person name="Koehler S.I."/>
            <person name="Kunde Y."/>
            <person name="Gleasner C.D."/>
            <person name="You Mak K.T."/>
            <person name="Polle J."/>
            <person name="Hovde B.T."/>
            <person name="Starkenburg S.R."/>
        </authorList>
    </citation>
    <scope>NUCLEOTIDE SEQUENCE [LARGE SCALE GENOMIC DNA]</scope>
    <source>
        <strain evidence="11 12">DOE0152z</strain>
    </source>
</reference>
<evidence type="ECO:0000259" key="10">
    <source>
        <dbReference type="Pfam" id="PF01490"/>
    </source>
</evidence>
<feature type="transmembrane region" description="Helical" evidence="9">
    <location>
        <begin position="407"/>
        <end position="430"/>
    </location>
</feature>
<evidence type="ECO:0000256" key="9">
    <source>
        <dbReference type="SAM" id="Phobius"/>
    </source>
</evidence>
<comment type="subcellular location">
    <subcellularLocation>
        <location evidence="1">Membrane</location>
        <topology evidence="1">Multi-pass membrane protein</topology>
    </subcellularLocation>
</comment>
<gene>
    <name evidence="11" type="ORF">OEZ85_005676</name>
</gene>
<dbReference type="Pfam" id="PF01490">
    <property type="entry name" value="Aa_trans"/>
    <property type="match status" value="1"/>
</dbReference>
<feature type="transmembrane region" description="Helical" evidence="9">
    <location>
        <begin position="166"/>
        <end position="189"/>
    </location>
</feature>
<dbReference type="Proteomes" id="UP001244341">
    <property type="component" value="Chromosome 11b"/>
</dbReference>